<reference evidence="2 3" key="1">
    <citation type="submission" date="2019-10" db="EMBL/GenBank/DDBJ databases">
        <title>Assembly and Annotation for the nematode Trichostrongylus colubriformis.</title>
        <authorList>
            <person name="Martin J."/>
        </authorList>
    </citation>
    <scope>NUCLEOTIDE SEQUENCE [LARGE SCALE GENOMIC DNA]</scope>
    <source>
        <strain evidence="2">G859</strain>
        <tissue evidence="2">Whole worm</tissue>
    </source>
</reference>
<dbReference type="AlphaFoldDB" id="A0AAN8FAX9"/>
<feature type="non-terminal residue" evidence="2">
    <location>
        <position position="262"/>
    </location>
</feature>
<sequence length="262" mass="28997">VYVERPPQPGVTFKGDLVMRVAQGDIEMFTGAPITISRHQWSEEEKLWAGKVPFGKDSYNPSMHSYDMDKTCVSRRAWGWSVTHPYRVYLEGDIRVDIFSETTTTGSRLRKNKKKREKIGHVWLNTMFTCPGSCGEGYQHGDEISPYPEGATSITRLRTSAPSSSAPAFTPSSASPAPAPVASRKTHSSDPQMSPVDSGCSDSQKKRKTTSSGERWESTNLELILPPGLEEHCPFSTLTDIYGDASKAPRFGIEELLRNAHA</sequence>
<comment type="caution">
    <text evidence="2">The sequence shown here is derived from an EMBL/GenBank/DDBJ whole genome shotgun (WGS) entry which is preliminary data.</text>
</comment>
<keyword evidence="3" id="KW-1185">Reference proteome</keyword>
<proteinExistence type="predicted"/>
<gene>
    <name evidence="2" type="ORF">GCK32_014786</name>
</gene>
<name>A0AAN8FAX9_TRICO</name>
<feature type="compositionally biased region" description="Polar residues" evidence="1">
    <location>
        <begin position="210"/>
        <end position="221"/>
    </location>
</feature>
<dbReference type="Gene3D" id="2.60.40.1110">
    <property type="match status" value="1"/>
</dbReference>
<feature type="region of interest" description="Disordered" evidence="1">
    <location>
        <begin position="157"/>
        <end position="221"/>
    </location>
</feature>
<evidence type="ECO:0000256" key="1">
    <source>
        <dbReference type="SAM" id="MobiDB-lite"/>
    </source>
</evidence>
<organism evidence="2 3">
    <name type="scientific">Trichostrongylus colubriformis</name>
    <name type="common">Black scour worm</name>
    <dbReference type="NCBI Taxonomy" id="6319"/>
    <lineage>
        <taxon>Eukaryota</taxon>
        <taxon>Metazoa</taxon>
        <taxon>Ecdysozoa</taxon>
        <taxon>Nematoda</taxon>
        <taxon>Chromadorea</taxon>
        <taxon>Rhabditida</taxon>
        <taxon>Rhabditina</taxon>
        <taxon>Rhabditomorpha</taxon>
        <taxon>Strongyloidea</taxon>
        <taxon>Trichostrongylidae</taxon>
        <taxon>Trichostrongylus</taxon>
    </lineage>
</organism>
<accession>A0AAN8FAX9</accession>
<dbReference type="Proteomes" id="UP001331761">
    <property type="component" value="Unassembled WGS sequence"/>
</dbReference>
<evidence type="ECO:0000313" key="2">
    <source>
        <dbReference type="EMBL" id="KAK5976185.1"/>
    </source>
</evidence>
<dbReference type="EMBL" id="WIXE01012133">
    <property type="protein sequence ID" value="KAK5976185.1"/>
    <property type="molecule type" value="Genomic_DNA"/>
</dbReference>
<evidence type="ECO:0000313" key="3">
    <source>
        <dbReference type="Proteomes" id="UP001331761"/>
    </source>
</evidence>
<feature type="non-terminal residue" evidence="2">
    <location>
        <position position="1"/>
    </location>
</feature>
<feature type="compositionally biased region" description="Low complexity" evidence="1">
    <location>
        <begin position="160"/>
        <end position="183"/>
    </location>
</feature>
<protein>
    <submittedName>
        <fullName evidence="2">Uncharacterized protein</fullName>
    </submittedName>
</protein>